<dbReference type="RefSeq" id="WP_168984079.1">
    <property type="nucleotide sequence ID" value="NZ_JABAGI010000003.1"/>
</dbReference>
<dbReference type="EMBL" id="JABAGI010000003">
    <property type="protein sequence ID" value="NME61986.1"/>
    <property type="molecule type" value="Genomic_DNA"/>
</dbReference>
<reference evidence="1 2" key="1">
    <citation type="submission" date="2020-04" db="EMBL/GenBank/DDBJ databases">
        <authorList>
            <person name="Hitch T.C.A."/>
            <person name="Wylensek D."/>
            <person name="Clavel T."/>
        </authorList>
    </citation>
    <scope>NUCLEOTIDE SEQUENCE [LARGE SCALE GENOMIC DNA]</scope>
    <source>
        <strain evidence="1 2">BSM-130-P53-3C</strain>
    </source>
</reference>
<protein>
    <submittedName>
        <fullName evidence="1">Uncharacterized protein</fullName>
    </submittedName>
</protein>
<organism evidence="1 2">
    <name type="scientific">Bifidobacterium thermophilum</name>
    <dbReference type="NCBI Taxonomy" id="33905"/>
    <lineage>
        <taxon>Bacteria</taxon>
        <taxon>Bacillati</taxon>
        <taxon>Actinomycetota</taxon>
        <taxon>Actinomycetes</taxon>
        <taxon>Bifidobacteriales</taxon>
        <taxon>Bifidobacteriaceae</taxon>
        <taxon>Bifidobacterium</taxon>
    </lineage>
</organism>
<dbReference type="Proteomes" id="UP000588369">
    <property type="component" value="Unassembled WGS sequence"/>
</dbReference>
<evidence type="ECO:0000313" key="2">
    <source>
        <dbReference type="Proteomes" id="UP000588369"/>
    </source>
</evidence>
<evidence type="ECO:0000313" key="1">
    <source>
        <dbReference type="EMBL" id="NME61986.1"/>
    </source>
</evidence>
<dbReference type="AlphaFoldDB" id="A0A7X9NQM4"/>
<sequence>MGLFLLGFFLTLGVGGLLILAFRVITAVIGTVLGIGRGFYNAATGQEGAGRELTVEERVRRENARIEAMRSGRR</sequence>
<comment type="caution">
    <text evidence="1">The sequence shown here is derived from an EMBL/GenBank/DDBJ whole genome shotgun (WGS) entry which is preliminary data.</text>
</comment>
<accession>A0A7X9NQM4</accession>
<name>A0A7X9NQM4_9BIFI</name>
<proteinExistence type="predicted"/>
<gene>
    <name evidence="1" type="ORF">HF844_04105</name>
</gene>